<name>A0A9N8D802_9STRA</name>
<evidence type="ECO:0000313" key="10">
    <source>
        <dbReference type="Proteomes" id="UP001153069"/>
    </source>
</evidence>
<feature type="domain" description="Periplasmic binding protein" evidence="8">
    <location>
        <begin position="113"/>
        <end position="249"/>
    </location>
</feature>
<dbReference type="GO" id="GO:0004888">
    <property type="term" value="F:transmembrane signaling receptor activity"/>
    <property type="evidence" value="ECO:0007669"/>
    <property type="project" value="InterPro"/>
</dbReference>
<dbReference type="Proteomes" id="UP001153069">
    <property type="component" value="Unassembled WGS sequence"/>
</dbReference>
<evidence type="ECO:0000259" key="8">
    <source>
        <dbReference type="Pfam" id="PF13407"/>
    </source>
</evidence>
<dbReference type="InterPro" id="IPR028082">
    <property type="entry name" value="Peripla_BP_I"/>
</dbReference>
<evidence type="ECO:0000256" key="1">
    <source>
        <dbReference type="ARBA" id="ARBA00004141"/>
    </source>
</evidence>
<keyword evidence="3 6" id="KW-1133">Transmembrane helix</keyword>
<dbReference type="AlphaFoldDB" id="A0A9N8D802"/>
<evidence type="ECO:0000256" key="5">
    <source>
        <dbReference type="SAM" id="MobiDB-lite"/>
    </source>
</evidence>
<feature type="compositionally biased region" description="Basic and acidic residues" evidence="5">
    <location>
        <begin position="936"/>
        <end position="946"/>
    </location>
</feature>
<comment type="subcellular location">
    <subcellularLocation>
        <location evidence="1">Membrane</location>
        <topology evidence="1">Multi-pass membrane protein</topology>
    </subcellularLocation>
</comment>
<dbReference type="InterPro" id="IPR036719">
    <property type="entry name" value="Neuro-gated_channel_TM_sf"/>
</dbReference>
<dbReference type="InterPro" id="IPR006201">
    <property type="entry name" value="Neur_channel"/>
</dbReference>
<reference evidence="9" key="1">
    <citation type="submission" date="2020-06" db="EMBL/GenBank/DDBJ databases">
        <authorList>
            <consortium name="Plant Systems Biology data submission"/>
        </authorList>
    </citation>
    <scope>NUCLEOTIDE SEQUENCE</scope>
    <source>
        <strain evidence="9">D6</strain>
    </source>
</reference>
<dbReference type="SUPFAM" id="SSF53822">
    <property type="entry name" value="Periplasmic binding protein-like I"/>
    <property type="match status" value="1"/>
</dbReference>
<organism evidence="9 10">
    <name type="scientific">Seminavis robusta</name>
    <dbReference type="NCBI Taxonomy" id="568900"/>
    <lineage>
        <taxon>Eukaryota</taxon>
        <taxon>Sar</taxon>
        <taxon>Stramenopiles</taxon>
        <taxon>Ochrophyta</taxon>
        <taxon>Bacillariophyta</taxon>
        <taxon>Bacillariophyceae</taxon>
        <taxon>Bacillariophycidae</taxon>
        <taxon>Naviculales</taxon>
        <taxon>Naviculaceae</taxon>
        <taxon>Seminavis</taxon>
    </lineage>
</organism>
<dbReference type="Gene3D" id="3.40.50.2300">
    <property type="match status" value="1"/>
</dbReference>
<feature type="compositionally biased region" description="Basic and acidic residues" evidence="5">
    <location>
        <begin position="818"/>
        <end position="828"/>
    </location>
</feature>
<dbReference type="InterPro" id="IPR036734">
    <property type="entry name" value="Neur_chan_lig-bd_sf"/>
</dbReference>
<accession>A0A9N8D802</accession>
<dbReference type="EMBL" id="CAICTM010000034">
    <property type="protein sequence ID" value="CAB9498257.1"/>
    <property type="molecule type" value="Genomic_DNA"/>
</dbReference>
<feature type="region of interest" description="Disordered" evidence="5">
    <location>
        <begin position="809"/>
        <end position="839"/>
    </location>
</feature>
<dbReference type="InterPro" id="IPR025997">
    <property type="entry name" value="SBP_2_dom"/>
</dbReference>
<dbReference type="GO" id="GO:0016020">
    <property type="term" value="C:membrane"/>
    <property type="evidence" value="ECO:0007669"/>
    <property type="project" value="UniProtKB-SubCell"/>
</dbReference>
<feature type="compositionally biased region" description="Polar residues" evidence="5">
    <location>
        <begin position="965"/>
        <end position="976"/>
    </location>
</feature>
<dbReference type="GO" id="GO:0005230">
    <property type="term" value="F:extracellular ligand-gated monoatomic ion channel activity"/>
    <property type="evidence" value="ECO:0007669"/>
    <property type="project" value="InterPro"/>
</dbReference>
<dbReference type="SUPFAM" id="SSF63712">
    <property type="entry name" value="Nicotinic receptor ligand binding domain-like"/>
    <property type="match status" value="1"/>
</dbReference>
<feature type="compositionally biased region" description="Basic and acidic residues" evidence="5">
    <location>
        <begin position="1004"/>
        <end position="1016"/>
    </location>
</feature>
<feature type="transmembrane region" description="Helical" evidence="6">
    <location>
        <begin position="653"/>
        <end position="670"/>
    </location>
</feature>
<evidence type="ECO:0000256" key="3">
    <source>
        <dbReference type="ARBA" id="ARBA00022989"/>
    </source>
</evidence>
<dbReference type="SUPFAM" id="SSF90112">
    <property type="entry name" value="Neurotransmitter-gated ion-channel transmembrane pore"/>
    <property type="match status" value="1"/>
</dbReference>
<evidence type="ECO:0000313" key="9">
    <source>
        <dbReference type="EMBL" id="CAB9498257.1"/>
    </source>
</evidence>
<evidence type="ECO:0000256" key="2">
    <source>
        <dbReference type="ARBA" id="ARBA00022692"/>
    </source>
</evidence>
<proteinExistence type="predicted"/>
<feature type="transmembrane region" description="Helical" evidence="6">
    <location>
        <begin position="582"/>
        <end position="605"/>
    </location>
</feature>
<dbReference type="InterPro" id="IPR038050">
    <property type="entry name" value="Neuro_actylchol_rec"/>
</dbReference>
<dbReference type="InterPro" id="IPR006202">
    <property type="entry name" value="Neur_chan_lig-bd"/>
</dbReference>
<dbReference type="CDD" id="cd18989">
    <property type="entry name" value="LGIC_ECD_cation"/>
    <property type="match status" value="1"/>
</dbReference>
<evidence type="ECO:0000256" key="6">
    <source>
        <dbReference type="SAM" id="Phobius"/>
    </source>
</evidence>
<dbReference type="Gene3D" id="2.70.170.10">
    <property type="entry name" value="Neurotransmitter-gated ion-channel ligand-binding domain"/>
    <property type="match status" value="1"/>
</dbReference>
<feature type="region of interest" description="Disordered" evidence="5">
    <location>
        <begin position="912"/>
        <end position="1016"/>
    </location>
</feature>
<keyword evidence="4 6" id="KW-0472">Membrane</keyword>
<feature type="transmembrane region" description="Helical" evidence="6">
    <location>
        <begin position="626"/>
        <end position="647"/>
    </location>
</feature>
<feature type="domain" description="Neurotransmitter-gated ion-channel ligand-binding" evidence="7">
    <location>
        <begin position="323"/>
        <end position="482"/>
    </location>
</feature>
<sequence>MKNQLEEAINFSSSTCVFSEADEASATRAVLDLKLENPDWDIHVVASLLTRNHCDNQDLCRQVNPGDKYLMMLMAGVKGWFLEAEPDYEALGIDRTASNIQSTELFPDNAHGGNQVAREFCRIGASIAPANIAVLYGPEEAAHSTIRIQSFTDGLQEYCAHDNHTIKYSYHAGWSAQTAAKIMSPIFFRDASIDAVIAANDDMALGALVAAREMQPDRRLLVAGYDANPYTWPLLQTGAMFATVDQIPPTGLIHTLTNLLSDKANGAADFGAPTNCSLSPDATCTLDDYNMIQAAVWQDLTTQLSSTVSTPVNLEVKDQSSLLLRERLQLYNRAVRPPNPAGTPTPVRARMVETNVLELYTGASSILAQGVLVMTWVDTRLAWSQTVYPNIEYIHLSIDKIWSPVVTLSNLLKSGVTVPMTDIQTTLYPDGTVLWKQTVNTGEFHCSTIEDEILKFPFDPQNCGIDLTSYSVTEVTLVANEDDLEIVVSNNDWFQGPSDVSVVKGDGYETIKYRVDMDRDPLFTVLSIIVPSFLLNTISFAQHWIPTRTGSINLDRGGMAITTILAALALRDTMVAEVGNAFTLLDLFLLVSLVFQFMGFLITTYESSYGRIKTAKNDNELGWGDRLGKVVTPIVFGLFCFSLSIYWGDGLWILSYLGAILVVLSGYLGRRDRELFKQKMAQRYEKSKLSRQSRRKALLLARSYYSSDEDEHSSSTDGGVYLKNLEEFNRRFAKGERLQTEDESTVAPDPQDSYSRRATLFRNEMSTRENSDRARLRPTLRKYQSTYFGDSNTGSEFEVPVEPLKRTVTGPMRTSSFRSDDTNEDSFRSRMPPRPRFRKYQSTFFGNSGDLGMDTDQSVRRALTDPMANPMDISTTSDVEVAVAPLKRSITNPLKSALKRSSTSTLTTRFSMTDSSYKSEVSNGVGRASNLMGGSDHNDGRRRVVDGGDSGVERSPFLARASKGSRYSRSRLISEQNDSRSKLASEANSDNGQRKPSRFSRGKQLGEKNVDVERRPFLGRVSRRKLDDSETSNTEQRIPELEIRPQEDEHEAALIIQRAFRAYREHPSRRASKTLTLSLISGIYDASLSLN</sequence>
<evidence type="ECO:0000256" key="4">
    <source>
        <dbReference type="ARBA" id="ARBA00023136"/>
    </source>
</evidence>
<dbReference type="Pfam" id="PF02931">
    <property type="entry name" value="Neur_chan_LBD"/>
    <property type="match status" value="1"/>
</dbReference>
<dbReference type="Gene3D" id="1.20.58.390">
    <property type="entry name" value="Neurotransmitter-gated ion-channel transmembrane domain"/>
    <property type="match status" value="1"/>
</dbReference>
<dbReference type="OrthoDB" id="5975154at2759"/>
<dbReference type="PANTHER" id="PTHR18945">
    <property type="entry name" value="NEUROTRANSMITTER GATED ION CHANNEL"/>
    <property type="match status" value="1"/>
</dbReference>
<dbReference type="Pfam" id="PF13407">
    <property type="entry name" value="Peripla_BP_4"/>
    <property type="match status" value="1"/>
</dbReference>
<protein>
    <submittedName>
        <fullName evidence="9">Ligand-gated ion channel 4</fullName>
    </submittedName>
</protein>
<keyword evidence="10" id="KW-1185">Reference proteome</keyword>
<keyword evidence="2 6" id="KW-0812">Transmembrane</keyword>
<comment type="caution">
    <text evidence="9">The sequence shown here is derived from an EMBL/GenBank/DDBJ whole genome shotgun (WGS) entry which is preliminary data.</text>
</comment>
<evidence type="ECO:0000259" key="7">
    <source>
        <dbReference type="Pfam" id="PF02931"/>
    </source>
</evidence>
<gene>
    <name evidence="9" type="ORF">SEMRO_34_G021900.1</name>
</gene>